<keyword evidence="5" id="KW-0560">Oxidoreductase</keyword>
<evidence type="ECO:0000256" key="5">
    <source>
        <dbReference type="ARBA" id="ARBA00023002"/>
    </source>
</evidence>
<sequence>MSHRLFSPLPLRGVTLPNRIGVAPMCQYSCVDGLASAWHMVHLGSRAVGGAGLVLLEAAAVTADGRISPGDLGIWNEAQAQALAPIARFIAEQGAVPGIQLAHAGRKGSTSRPWEGKAGIPPERGGWPVMAPSALPFADGYPLPREMSEADMDGVVEAFANAARRAAAIGMQVIELHMGHGYLMHQFLSPLANLRRDAHGGGFEGRIRMPLRVAAAVRDSLPSELPLFVRLSATDWVDGGWDLPQSIALSQRLKAQGVDLVDCSSGSIRPGSQGSGEPGFQVPLAAAIRRDAGIATAAVGGITEARQAEAILQRGDADLILLARALLRDPYWPLRAAAELEATAPDWPVQYQRAVTRMRG</sequence>
<evidence type="ECO:0000256" key="1">
    <source>
        <dbReference type="ARBA" id="ARBA00001917"/>
    </source>
</evidence>
<evidence type="ECO:0000256" key="6">
    <source>
        <dbReference type="SAM" id="MobiDB-lite"/>
    </source>
</evidence>
<dbReference type="InterPro" id="IPR013785">
    <property type="entry name" value="Aldolase_TIM"/>
</dbReference>
<evidence type="ECO:0000313" key="9">
    <source>
        <dbReference type="Proteomes" id="UP000292445"/>
    </source>
</evidence>
<name>A0A4Q7NGR2_9BURK</name>
<accession>A0A4Q7NGR2</accession>
<keyword evidence="2" id="KW-0285">Flavoprotein</keyword>
<dbReference type="InterPro" id="IPR001155">
    <property type="entry name" value="OxRdtase_FMN_N"/>
</dbReference>
<dbReference type="InterPro" id="IPR044152">
    <property type="entry name" value="YqjM-like"/>
</dbReference>
<dbReference type="Gene3D" id="3.20.20.70">
    <property type="entry name" value="Aldolase class I"/>
    <property type="match status" value="1"/>
</dbReference>
<feature type="domain" description="NADH:flavin oxidoreductase/NADH oxidase N-terminal" evidence="7">
    <location>
        <begin position="5"/>
        <end position="341"/>
    </location>
</feature>
<evidence type="ECO:0000256" key="3">
    <source>
        <dbReference type="ARBA" id="ARBA00022643"/>
    </source>
</evidence>
<comment type="caution">
    <text evidence="8">The sequence shown here is derived from an EMBL/GenBank/DDBJ whole genome shotgun (WGS) entry which is preliminary data.</text>
</comment>
<dbReference type="OrthoDB" id="8523426at2"/>
<dbReference type="Proteomes" id="UP000292445">
    <property type="component" value="Unassembled WGS sequence"/>
</dbReference>
<dbReference type="CDD" id="cd02932">
    <property type="entry name" value="OYE_YqiM_FMN"/>
    <property type="match status" value="1"/>
</dbReference>
<organism evidence="8 9">
    <name type="scientific">Pigmentiphaga kullae</name>
    <dbReference type="NCBI Taxonomy" id="151784"/>
    <lineage>
        <taxon>Bacteria</taxon>
        <taxon>Pseudomonadati</taxon>
        <taxon>Pseudomonadota</taxon>
        <taxon>Betaproteobacteria</taxon>
        <taxon>Burkholderiales</taxon>
        <taxon>Alcaligenaceae</taxon>
        <taxon>Pigmentiphaga</taxon>
    </lineage>
</organism>
<dbReference type="AlphaFoldDB" id="A0A4Q7NGR2"/>
<dbReference type="GO" id="GO:0003959">
    <property type="term" value="F:NADPH dehydrogenase activity"/>
    <property type="evidence" value="ECO:0007669"/>
    <property type="project" value="InterPro"/>
</dbReference>
<keyword evidence="4" id="KW-0521">NADP</keyword>
<evidence type="ECO:0000259" key="7">
    <source>
        <dbReference type="Pfam" id="PF00724"/>
    </source>
</evidence>
<dbReference type="GO" id="GO:0050661">
    <property type="term" value="F:NADP binding"/>
    <property type="evidence" value="ECO:0007669"/>
    <property type="project" value="InterPro"/>
</dbReference>
<evidence type="ECO:0000313" key="8">
    <source>
        <dbReference type="EMBL" id="RZS81917.1"/>
    </source>
</evidence>
<evidence type="ECO:0000256" key="4">
    <source>
        <dbReference type="ARBA" id="ARBA00022857"/>
    </source>
</evidence>
<dbReference type="PANTHER" id="PTHR43303:SF4">
    <property type="entry name" value="NADPH DEHYDROGENASE C23G7.10C-RELATED"/>
    <property type="match status" value="1"/>
</dbReference>
<dbReference type="SUPFAM" id="SSF51395">
    <property type="entry name" value="FMN-linked oxidoreductases"/>
    <property type="match status" value="1"/>
</dbReference>
<reference evidence="8 9" key="1">
    <citation type="submission" date="2019-02" db="EMBL/GenBank/DDBJ databases">
        <title>Genomic Encyclopedia of Type Strains, Phase IV (KMG-IV): sequencing the most valuable type-strain genomes for metagenomic binning, comparative biology and taxonomic classification.</title>
        <authorList>
            <person name="Goeker M."/>
        </authorList>
    </citation>
    <scope>NUCLEOTIDE SEQUENCE [LARGE SCALE GENOMIC DNA]</scope>
    <source>
        <strain evidence="8 9">K24</strain>
    </source>
</reference>
<keyword evidence="9" id="KW-1185">Reference proteome</keyword>
<dbReference type="GO" id="GO:0010181">
    <property type="term" value="F:FMN binding"/>
    <property type="evidence" value="ECO:0007669"/>
    <property type="project" value="InterPro"/>
</dbReference>
<comment type="cofactor">
    <cofactor evidence="1">
        <name>FMN</name>
        <dbReference type="ChEBI" id="CHEBI:58210"/>
    </cofactor>
</comment>
<feature type="region of interest" description="Disordered" evidence="6">
    <location>
        <begin position="106"/>
        <end position="125"/>
    </location>
</feature>
<keyword evidence="3" id="KW-0288">FMN</keyword>
<dbReference type="Pfam" id="PF00724">
    <property type="entry name" value="Oxidored_FMN"/>
    <property type="match status" value="1"/>
</dbReference>
<protein>
    <submittedName>
        <fullName evidence="8">2,4-dienoyl-CoA reductase-like NADH-dependent reductase (Old Yellow Enzyme family)</fullName>
    </submittedName>
</protein>
<proteinExistence type="predicted"/>
<gene>
    <name evidence="8" type="ORF">EV675_4548</name>
</gene>
<dbReference type="RefSeq" id="WP_130360030.1">
    <property type="nucleotide sequence ID" value="NZ_SGXC01000002.1"/>
</dbReference>
<evidence type="ECO:0000256" key="2">
    <source>
        <dbReference type="ARBA" id="ARBA00022630"/>
    </source>
</evidence>
<dbReference type="EMBL" id="SGXC01000002">
    <property type="protein sequence ID" value="RZS81917.1"/>
    <property type="molecule type" value="Genomic_DNA"/>
</dbReference>
<dbReference type="PANTHER" id="PTHR43303">
    <property type="entry name" value="NADPH DEHYDROGENASE C23G7.10C-RELATED"/>
    <property type="match status" value="1"/>
</dbReference>